<dbReference type="InterPro" id="IPR010539">
    <property type="entry name" value="BaxI_1-like"/>
</dbReference>
<accession>T0YI92</accession>
<comment type="caution">
    <text evidence="2">The sequence shown here is derived from an EMBL/GenBank/DDBJ whole genome shotgun (WGS) entry which is preliminary data.</text>
</comment>
<evidence type="ECO:0000313" key="2">
    <source>
        <dbReference type="EMBL" id="EQD31617.1"/>
    </source>
</evidence>
<sequence>MNENTFARAPRVGFGEEAMSVHGTVNKAFLLLVVMMVTALWPWSMAAAGNLQAAGGLMEIGLIVGLVLALIISFKPTTAPYLSVPYAAVEGVVLGSISAVFEQRYPGIALEAVGATFTVAFVMLVLYRTHLIRVTDRMRSVVMGATIGIVLLYAGAWILSFFHYSVPFINGGAM</sequence>
<organism evidence="2">
    <name type="scientific">mine drainage metagenome</name>
    <dbReference type="NCBI Taxonomy" id="410659"/>
    <lineage>
        <taxon>unclassified sequences</taxon>
        <taxon>metagenomes</taxon>
        <taxon>ecological metagenomes</taxon>
    </lineage>
</organism>
<proteinExistence type="predicted"/>
<evidence type="ECO:0000256" key="1">
    <source>
        <dbReference type="SAM" id="Phobius"/>
    </source>
</evidence>
<dbReference type="PANTHER" id="PTHR41282">
    <property type="entry name" value="CONSERVED TRANSMEMBRANE PROTEIN-RELATED"/>
    <property type="match status" value="1"/>
</dbReference>
<dbReference type="AlphaFoldDB" id="T0YI92"/>
<dbReference type="PANTHER" id="PTHR41282:SF1">
    <property type="entry name" value="CONSERVED TRANSMEMBRANE PROTEIN-RELATED"/>
    <property type="match status" value="1"/>
</dbReference>
<protein>
    <submittedName>
        <fullName evidence="2">Membrane protein containing DUF1112</fullName>
    </submittedName>
</protein>
<reference evidence="2" key="2">
    <citation type="journal article" date="2014" name="ISME J.">
        <title>Microbial stratification in low pH oxic and suboxic macroscopic growths along an acid mine drainage.</title>
        <authorList>
            <person name="Mendez-Garcia C."/>
            <person name="Mesa V."/>
            <person name="Sprenger R.R."/>
            <person name="Richter M."/>
            <person name="Diez M.S."/>
            <person name="Solano J."/>
            <person name="Bargiela R."/>
            <person name="Golyshina O.V."/>
            <person name="Manteca A."/>
            <person name="Ramos J.L."/>
            <person name="Gallego J.R."/>
            <person name="Llorente I."/>
            <person name="Martins Dos Santos V.A."/>
            <person name="Jensen O.N."/>
            <person name="Pelaez A.I."/>
            <person name="Sanchez J."/>
            <person name="Ferrer M."/>
        </authorList>
    </citation>
    <scope>NUCLEOTIDE SEQUENCE</scope>
</reference>
<feature type="transmembrane region" description="Helical" evidence="1">
    <location>
        <begin position="81"/>
        <end position="101"/>
    </location>
</feature>
<feature type="transmembrane region" description="Helical" evidence="1">
    <location>
        <begin position="107"/>
        <end position="129"/>
    </location>
</feature>
<dbReference type="EMBL" id="AUZX01014644">
    <property type="protein sequence ID" value="EQD31617.1"/>
    <property type="molecule type" value="Genomic_DNA"/>
</dbReference>
<keyword evidence="1" id="KW-1133">Transmembrane helix</keyword>
<feature type="transmembrane region" description="Helical" evidence="1">
    <location>
        <begin position="53"/>
        <end position="74"/>
    </location>
</feature>
<gene>
    <name evidence="2" type="ORF">B1A_19848</name>
</gene>
<feature type="non-terminal residue" evidence="2">
    <location>
        <position position="174"/>
    </location>
</feature>
<reference evidence="2" key="1">
    <citation type="submission" date="2013-08" db="EMBL/GenBank/DDBJ databases">
        <authorList>
            <person name="Mendez C."/>
            <person name="Richter M."/>
            <person name="Ferrer M."/>
            <person name="Sanchez J."/>
        </authorList>
    </citation>
    <scope>NUCLEOTIDE SEQUENCE</scope>
</reference>
<keyword evidence="1" id="KW-0472">Membrane</keyword>
<name>T0YI92_9ZZZZ</name>
<feature type="transmembrane region" description="Helical" evidence="1">
    <location>
        <begin position="28"/>
        <end position="47"/>
    </location>
</feature>
<keyword evidence="1" id="KW-0812">Transmembrane</keyword>
<feature type="transmembrane region" description="Helical" evidence="1">
    <location>
        <begin position="141"/>
        <end position="164"/>
    </location>
</feature>
<dbReference type="Pfam" id="PF12811">
    <property type="entry name" value="BaxI_1"/>
    <property type="match status" value="1"/>
</dbReference>